<feature type="region of interest" description="Disordered" evidence="1">
    <location>
        <begin position="97"/>
        <end position="135"/>
    </location>
</feature>
<proteinExistence type="predicted"/>
<reference evidence="2" key="1">
    <citation type="submission" date="2020-08" db="EMBL/GenBank/DDBJ databases">
        <title>Multicomponent nature underlies the extraordinary mechanical properties of spider dragline silk.</title>
        <authorList>
            <person name="Kono N."/>
            <person name="Nakamura H."/>
            <person name="Mori M."/>
            <person name="Yoshida Y."/>
            <person name="Ohtoshi R."/>
            <person name="Malay A.D."/>
            <person name="Moran D.A.P."/>
            <person name="Tomita M."/>
            <person name="Numata K."/>
            <person name="Arakawa K."/>
        </authorList>
    </citation>
    <scope>NUCLEOTIDE SEQUENCE</scope>
</reference>
<keyword evidence="3" id="KW-1185">Reference proteome</keyword>
<dbReference type="AlphaFoldDB" id="A0A8X6Y9Y2"/>
<evidence type="ECO:0000313" key="2">
    <source>
        <dbReference type="EMBL" id="GFY67276.1"/>
    </source>
</evidence>
<evidence type="ECO:0000313" key="3">
    <source>
        <dbReference type="Proteomes" id="UP000886998"/>
    </source>
</evidence>
<evidence type="ECO:0000256" key="1">
    <source>
        <dbReference type="SAM" id="MobiDB-lite"/>
    </source>
</evidence>
<dbReference type="OrthoDB" id="6432616at2759"/>
<protein>
    <submittedName>
        <fullName evidence="2">Uncharacterized protein</fullName>
    </submittedName>
</protein>
<gene>
    <name evidence="2" type="ORF">TNIN_103871</name>
</gene>
<dbReference type="Proteomes" id="UP000886998">
    <property type="component" value="Unassembled WGS sequence"/>
</dbReference>
<dbReference type="EMBL" id="BMAV01016484">
    <property type="protein sequence ID" value="GFY67276.1"/>
    <property type="molecule type" value="Genomic_DNA"/>
</dbReference>
<accession>A0A8X6Y9Y2</accession>
<sequence length="135" mass="15325">MCNFILAQSKRYHLCTGGNNGNLKGQSTASNFNTRYPLFRSKYQPLTVVMVEMIVVHKQLGQFNNHLSFTKERLTEKHYRVIQRAIISRQKGIFRTQTTPPKTIRTTSNGQLLPLGPDGNDLTGGKLEAWNTDDD</sequence>
<comment type="caution">
    <text evidence="2">The sequence shown here is derived from an EMBL/GenBank/DDBJ whole genome shotgun (WGS) entry which is preliminary data.</text>
</comment>
<feature type="compositionally biased region" description="Low complexity" evidence="1">
    <location>
        <begin position="97"/>
        <end position="107"/>
    </location>
</feature>
<name>A0A8X6Y9Y2_9ARAC</name>
<organism evidence="2 3">
    <name type="scientific">Trichonephila inaurata madagascariensis</name>
    <dbReference type="NCBI Taxonomy" id="2747483"/>
    <lineage>
        <taxon>Eukaryota</taxon>
        <taxon>Metazoa</taxon>
        <taxon>Ecdysozoa</taxon>
        <taxon>Arthropoda</taxon>
        <taxon>Chelicerata</taxon>
        <taxon>Arachnida</taxon>
        <taxon>Araneae</taxon>
        <taxon>Araneomorphae</taxon>
        <taxon>Entelegynae</taxon>
        <taxon>Araneoidea</taxon>
        <taxon>Nephilidae</taxon>
        <taxon>Trichonephila</taxon>
        <taxon>Trichonephila inaurata</taxon>
    </lineage>
</organism>